<evidence type="ECO:0000313" key="10">
    <source>
        <dbReference type="Proteomes" id="UP000739538"/>
    </source>
</evidence>
<dbReference type="InterPro" id="IPR004399">
    <property type="entry name" value="HMP/HMP-P_kinase_dom"/>
</dbReference>
<dbReference type="GO" id="GO:0008902">
    <property type="term" value="F:hydroxymethylpyrimidine kinase activity"/>
    <property type="evidence" value="ECO:0007669"/>
    <property type="project" value="UniProtKB-EC"/>
</dbReference>
<proteinExistence type="predicted"/>
<keyword evidence="4" id="KW-0547">Nucleotide-binding</keyword>
<feature type="domain" description="Pyridoxamine kinase/Phosphomethylpyrimidine kinase" evidence="8">
    <location>
        <begin position="38"/>
        <end position="289"/>
    </location>
</feature>
<evidence type="ECO:0000256" key="6">
    <source>
        <dbReference type="ARBA" id="ARBA00022840"/>
    </source>
</evidence>
<keyword evidence="3 9" id="KW-0808">Transferase</keyword>
<evidence type="ECO:0000256" key="5">
    <source>
        <dbReference type="ARBA" id="ARBA00022777"/>
    </source>
</evidence>
<dbReference type="SUPFAM" id="SSF53613">
    <property type="entry name" value="Ribokinase-like"/>
    <property type="match status" value="1"/>
</dbReference>
<evidence type="ECO:0000256" key="7">
    <source>
        <dbReference type="SAM" id="MobiDB-lite"/>
    </source>
</evidence>
<sequence length="306" mass="32703">MSERNASQRPPHEGRPDPSTHETTRHWIPQCLTIAGSDSGGGAGIQADLKSIQANGAFGLSVLTSITAQNTKEVVTAEDLSVDIIRSQLRAVMDDFEIGAIKTGMLSSVDIVVAVSEFLAKVPKLPPLVVDPVMISKSGYSLLRDEAVAAVKTRLLPLATVVTPNRHEAELLSSTSISGPETLSEAAARILELGPTSVLIKGGHLDEADAADYLFRSGSGSAAQLVGRFTSPRWETRATHGTGCTFSAAICAHLAFGLDLDAAIRKAKEYVSNAIRYGLEIGHGHGPTDHFYYLRPWYRETEGGDR</sequence>
<dbReference type="AlphaFoldDB" id="A0A956SCP8"/>
<dbReference type="CDD" id="cd01169">
    <property type="entry name" value="HMPP_kinase"/>
    <property type="match status" value="1"/>
</dbReference>
<dbReference type="GO" id="GO:0008972">
    <property type="term" value="F:phosphomethylpyrimidine kinase activity"/>
    <property type="evidence" value="ECO:0007669"/>
    <property type="project" value="InterPro"/>
</dbReference>
<accession>A0A956SCP8</accession>
<dbReference type="PANTHER" id="PTHR20858">
    <property type="entry name" value="PHOSPHOMETHYLPYRIMIDINE KINASE"/>
    <property type="match status" value="1"/>
</dbReference>
<dbReference type="FunFam" id="3.40.1190.20:FF:000003">
    <property type="entry name" value="Phosphomethylpyrimidine kinase ThiD"/>
    <property type="match status" value="1"/>
</dbReference>
<gene>
    <name evidence="9" type="primary">thiD</name>
    <name evidence="9" type="ORF">KDA27_07895</name>
</gene>
<dbReference type="GO" id="GO:0005524">
    <property type="term" value="F:ATP binding"/>
    <property type="evidence" value="ECO:0007669"/>
    <property type="project" value="UniProtKB-KW"/>
</dbReference>
<evidence type="ECO:0000256" key="1">
    <source>
        <dbReference type="ARBA" id="ARBA00004948"/>
    </source>
</evidence>
<dbReference type="Gene3D" id="3.40.1190.20">
    <property type="match status" value="1"/>
</dbReference>
<evidence type="ECO:0000259" key="8">
    <source>
        <dbReference type="Pfam" id="PF08543"/>
    </source>
</evidence>
<dbReference type="GO" id="GO:0009228">
    <property type="term" value="P:thiamine biosynthetic process"/>
    <property type="evidence" value="ECO:0007669"/>
    <property type="project" value="InterPro"/>
</dbReference>
<keyword evidence="6" id="KW-0067">ATP-binding</keyword>
<dbReference type="PANTHER" id="PTHR20858:SF17">
    <property type="entry name" value="HYDROXYMETHYLPYRIMIDINE_PHOSPHOMETHYLPYRIMIDINE KINASE THI20-RELATED"/>
    <property type="match status" value="1"/>
</dbReference>
<dbReference type="NCBIfam" id="TIGR00097">
    <property type="entry name" value="HMP-P_kinase"/>
    <property type="match status" value="1"/>
</dbReference>
<dbReference type="InterPro" id="IPR013749">
    <property type="entry name" value="PM/HMP-P_kinase-1"/>
</dbReference>
<feature type="compositionally biased region" description="Basic and acidic residues" evidence="7">
    <location>
        <begin position="10"/>
        <end position="24"/>
    </location>
</feature>
<dbReference type="Proteomes" id="UP000739538">
    <property type="component" value="Unassembled WGS sequence"/>
</dbReference>
<comment type="caution">
    <text evidence="9">The sequence shown here is derived from an EMBL/GenBank/DDBJ whole genome shotgun (WGS) entry which is preliminary data.</text>
</comment>
<evidence type="ECO:0000313" key="9">
    <source>
        <dbReference type="EMBL" id="MCA9755707.1"/>
    </source>
</evidence>
<evidence type="ECO:0000256" key="3">
    <source>
        <dbReference type="ARBA" id="ARBA00022679"/>
    </source>
</evidence>
<protein>
    <recommendedName>
        <fullName evidence="2">hydroxymethylpyrimidine kinase</fullName>
        <ecNumber evidence="2">2.7.1.49</ecNumber>
    </recommendedName>
</protein>
<dbReference type="GO" id="GO:0005829">
    <property type="term" value="C:cytosol"/>
    <property type="evidence" value="ECO:0007669"/>
    <property type="project" value="TreeGrafter"/>
</dbReference>
<evidence type="ECO:0000256" key="2">
    <source>
        <dbReference type="ARBA" id="ARBA00012135"/>
    </source>
</evidence>
<reference evidence="9" key="1">
    <citation type="submission" date="2020-04" db="EMBL/GenBank/DDBJ databases">
        <authorList>
            <person name="Zhang T."/>
        </authorList>
    </citation>
    <scope>NUCLEOTIDE SEQUENCE</scope>
    <source>
        <strain evidence="9">HKST-UBA02</strain>
    </source>
</reference>
<dbReference type="Pfam" id="PF08543">
    <property type="entry name" value="Phos_pyr_kin"/>
    <property type="match status" value="1"/>
</dbReference>
<dbReference type="EMBL" id="JAGQHS010000030">
    <property type="protein sequence ID" value="MCA9755707.1"/>
    <property type="molecule type" value="Genomic_DNA"/>
</dbReference>
<comment type="pathway">
    <text evidence="1">Cofactor biosynthesis; thiamine diphosphate biosynthesis.</text>
</comment>
<organism evidence="9 10">
    <name type="scientific">Eiseniibacteriota bacterium</name>
    <dbReference type="NCBI Taxonomy" id="2212470"/>
    <lineage>
        <taxon>Bacteria</taxon>
        <taxon>Candidatus Eiseniibacteriota</taxon>
    </lineage>
</organism>
<feature type="region of interest" description="Disordered" evidence="7">
    <location>
        <begin position="1"/>
        <end position="24"/>
    </location>
</feature>
<reference evidence="9" key="2">
    <citation type="journal article" date="2021" name="Microbiome">
        <title>Successional dynamics and alternative stable states in a saline activated sludge microbial community over 9 years.</title>
        <authorList>
            <person name="Wang Y."/>
            <person name="Ye J."/>
            <person name="Ju F."/>
            <person name="Liu L."/>
            <person name="Boyd J.A."/>
            <person name="Deng Y."/>
            <person name="Parks D.H."/>
            <person name="Jiang X."/>
            <person name="Yin X."/>
            <person name="Woodcroft B.J."/>
            <person name="Tyson G.W."/>
            <person name="Hugenholtz P."/>
            <person name="Polz M.F."/>
            <person name="Zhang T."/>
        </authorList>
    </citation>
    <scope>NUCLEOTIDE SEQUENCE</scope>
    <source>
        <strain evidence="9">HKST-UBA02</strain>
    </source>
</reference>
<evidence type="ECO:0000256" key="4">
    <source>
        <dbReference type="ARBA" id="ARBA00022741"/>
    </source>
</evidence>
<keyword evidence="5 9" id="KW-0418">Kinase</keyword>
<dbReference type="EC" id="2.7.1.49" evidence="2"/>
<name>A0A956SCP8_UNCEI</name>
<dbReference type="InterPro" id="IPR029056">
    <property type="entry name" value="Ribokinase-like"/>
</dbReference>